<organism evidence="2 3">
    <name type="scientific">Canavalia gladiata</name>
    <name type="common">Sword bean</name>
    <name type="synonym">Dolichos gladiatus</name>
    <dbReference type="NCBI Taxonomy" id="3824"/>
    <lineage>
        <taxon>Eukaryota</taxon>
        <taxon>Viridiplantae</taxon>
        <taxon>Streptophyta</taxon>
        <taxon>Embryophyta</taxon>
        <taxon>Tracheophyta</taxon>
        <taxon>Spermatophyta</taxon>
        <taxon>Magnoliopsida</taxon>
        <taxon>eudicotyledons</taxon>
        <taxon>Gunneridae</taxon>
        <taxon>Pentapetalae</taxon>
        <taxon>rosids</taxon>
        <taxon>fabids</taxon>
        <taxon>Fabales</taxon>
        <taxon>Fabaceae</taxon>
        <taxon>Papilionoideae</taxon>
        <taxon>50 kb inversion clade</taxon>
        <taxon>NPAAA clade</taxon>
        <taxon>indigoferoid/millettioid clade</taxon>
        <taxon>Phaseoleae</taxon>
        <taxon>Canavalia</taxon>
    </lineage>
</organism>
<accession>A0AAN9LPD0</accession>
<dbReference type="EMBL" id="JAYMYQ010000004">
    <property type="protein sequence ID" value="KAK7339631.1"/>
    <property type="molecule type" value="Genomic_DNA"/>
</dbReference>
<gene>
    <name evidence="2" type="ORF">VNO77_20309</name>
</gene>
<feature type="chain" id="PRO_5042959553" evidence="1">
    <location>
        <begin position="24"/>
        <end position="81"/>
    </location>
</feature>
<comment type="caution">
    <text evidence="2">The sequence shown here is derived from an EMBL/GenBank/DDBJ whole genome shotgun (WGS) entry which is preliminary data.</text>
</comment>
<dbReference type="Proteomes" id="UP001367508">
    <property type="component" value="Unassembled WGS sequence"/>
</dbReference>
<sequence length="81" mass="9442">MLCMLRFWTHVRNIWLWTYGACACRVPEEDIVVWWCLYGVYNIGICEWEGNVCGDGDKRHLTGPHISSMSLSLSEMDWRGS</sequence>
<protein>
    <submittedName>
        <fullName evidence="2">Uncharacterized protein</fullName>
    </submittedName>
</protein>
<proteinExistence type="predicted"/>
<keyword evidence="3" id="KW-1185">Reference proteome</keyword>
<evidence type="ECO:0000313" key="2">
    <source>
        <dbReference type="EMBL" id="KAK7339631.1"/>
    </source>
</evidence>
<keyword evidence="1" id="KW-0732">Signal</keyword>
<reference evidence="2 3" key="1">
    <citation type="submission" date="2024-01" db="EMBL/GenBank/DDBJ databases">
        <title>The genomes of 5 underutilized Papilionoideae crops provide insights into root nodulation and disease resistanc.</title>
        <authorList>
            <person name="Jiang F."/>
        </authorList>
    </citation>
    <scope>NUCLEOTIDE SEQUENCE [LARGE SCALE GENOMIC DNA]</scope>
    <source>
        <strain evidence="2">LVBAO_FW01</strain>
        <tissue evidence="2">Leaves</tissue>
    </source>
</reference>
<evidence type="ECO:0000256" key="1">
    <source>
        <dbReference type="SAM" id="SignalP"/>
    </source>
</evidence>
<name>A0AAN9LPD0_CANGL</name>
<dbReference type="AlphaFoldDB" id="A0AAN9LPD0"/>
<feature type="signal peptide" evidence="1">
    <location>
        <begin position="1"/>
        <end position="23"/>
    </location>
</feature>
<evidence type="ECO:0000313" key="3">
    <source>
        <dbReference type="Proteomes" id="UP001367508"/>
    </source>
</evidence>
<dbReference type="PROSITE" id="PS51257">
    <property type="entry name" value="PROKAR_LIPOPROTEIN"/>
    <property type="match status" value="1"/>
</dbReference>